<dbReference type="PANTHER" id="PTHR11782">
    <property type="entry name" value="ADENOSINE/GUANOSINE DIPHOSPHATASE"/>
    <property type="match status" value="1"/>
</dbReference>
<evidence type="ECO:0000256" key="2">
    <source>
        <dbReference type="ARBA" id="ARBA00022801"/>
    </source>
</evidence>
<dbReference type="EMBL" id="MCGO01000015">
    <property type="protein sequence ID" value="ORY46921.1"/>
    <property type="molecule type" value="Genomic_DNA"/>
</dbReference>
<name>A0A1Y2CIQ1_9FUNG</name>
<keyword evidence="6" id="KW-0472">Membrane</keyword>
<accession>A0A1Y2CIQ1</accession>
<keyword evidence="4" id="KW-0067">ATP-binding</keyword>
<feature type="transmembrane region" description="Helical" evidence="6">
    <location>
        <begin position="652"/>
        <end position="673"/>
    </location>
</feature>
<dbReference type="GO" id="GO:0016020">
    <property type="term" value="C:membrane"/>
    <property type="evidence" value="ECO:0007669"/>
    <property type="project" value="TreeGrafter"/>
</dbReference>
<evidence type="ECO:0000256" key="1">
    <source>
        <dbReference type="ARBA" id="ARBA00009283"/>
    </source>
</evidence>
<keyword evidence="4" id="KW-0547">Nucleotide-binding</keyword>
<comment type="similarity">
    <text evidence="1 5">Belongs to the GDA1/CD39 NTPase family.</text>
</comment>
<evidence type="ECO:0000256" key="6">
    <source>
        <dbReference type="SAM" id="Phobius"/>
    </source>
</evidence>
<keyword evidence="6" id="KW-1133">Transmembrane helix</keyword>
<dbReference type="GO" id="GO:0046036">
    <property type="term" value="P:CTP metabolic process"/>
    <property type="evidence" value="ECO:0007669"/>
    <property type="project" value="TreeGrafter"/>
</dbReference>
<evidence type="ECO:0000256" key="4">
    <source>
        <dbReference type="PIRSR" id="PIRSR600407-2"/>
    </source>
</evidence>
<feature type="transmembrane region" description="Helical" evidence="6">
    <location>
        <begin position="80"/>
        <end position="99"/>
    </location>
</feature>
<proteinExistence type="inferred from homology"/>
<evidence type="ECO:0000256" key="5">
    <source>
        <dbReference type="RuleBase" id="RU003833"/>
    </source>
</evidence>
<dbReference type="GO" id="GO:0005524">
    <property type="term" value="F:ATP binding"/>
    <property type="evidence" value="ECO:0007669"/>
    <property type="project" value="UniProtKB-KW"/>
</dbReference>
<dbReference type="GO" id="GO:0004382">
    <property type="term" value="F:GDP phosphatase activity"/>
    <property type="evidence" value="ECO:0007669"/>
    <property type="project" value="TreeGrafter"/>
</dbReference>
<evidence type="ECO:0000313" key="8">
    <source>
        <dbReference type="Proteomes" id="UP000193642"/>
    </source>
</evidence>
<dbReference type="Proteomes" id="UP000193642">
    <property type="component" value="Unassembled WGS sequence"/>
</dbReference>
<dbReference type="AlphaFoldDB" id="A0A1Y2CIQ1"/>
<keyword evidence="6" id="KW-0812">Transmembrane</keyword>
<sequence>MRRNYSSSSGTAPLSPALGGTSLGLGITVANPKSDLGLTRTSSTASFAALIEQPTSPSPASATTPPPTLRDSTLFRDPKLFATNTWVAVSFWLCGGMLVSRSGGDYCLVVVLVALMGTLAVSFSVSGSGTQERPSVHQHLPVNSSIEPVDLAMLALDTGFPVYKPTTVSKEWSTDWYADRRYGIVIDAGSSGSRALIYSWKVFDHPSQKRDLLPLIEKAFPESELNPVGEGKKGRKWSKAIEPGLSSLFNPKKAGDTVKLDQVSDYLAPLLKFSESVVPTSLHSSTPVYLLATAGMRLVPPLQRAQILQHACETFRVISGEAEGVFGWVAVNYLNKGFGDRTLQVPPPPHKESPNTFGFLDMGGASTQIAFEPVESMKLQHSDDLHKVVLRNVAGRDLRTDVRRRYLEGIAVRNGFRVVKDRRRDGVVSAVQADLKENDKEEFVPLYDSCLPSGLNRPPRPALVGNGSLLNCLSELNPYLNNHLPCHEPPCLFNDFGKHRFLGVAEYYYTPTGVKGAVTEKGVYLFDEFVKSADSICRGPWSKVRNEWLVEHEKEEFEDSVEEGRVMLQCFKSAWVLEVLHEGFGIPRNEVLKEGGVSRDSYRMARSVFEPVHELGGFPISWTLGALLVHVCSTIDDGRGSRRLSIWLSGTGIRAALVISCIAITVFLGIVFWRQYKRAKANLYRRRGSRAEVPHLTTLWADSGEDSILMGEMNV</sequence>
<keyword evidence="8" id="KW-1185">Reference proteome</keyword>
<feature type="binding site" evidence="4">
    <location>
        <begin position="364"/>
        <end position="368"/>
    </location>
    <ligand>
        <name>ATP</name>
        <dbReference type="ChEBI" id="CHEBI:30616"/>
    </ligand>
</feature>
<feature type="transmembrane region" description="Helical" evidence="6">
    <location>
        <begin position="106"/>
        <end position="125"/>
    </location>
</feature>
<protein>
    <recommendedName>
        <fullName evidence="9">Nucleoside phosphatase GDA1/CD39</fullName>
    </recommendedName>
</protein>
<feature type="active site" description="Proton acceptor" evidence="3">
    <location>
        <position position="323"/>
    </location>
</feature>
<evidence type="ECO:0000313" key="7">
    <source>
        <dbReference type="EMBL" id="ORY46921.1"/>
    </source>
</evidence>
<comment type="caution">
    <text evidence="7">The sequence shown here is derived from an EMBL/GenBank/DDBJ whole genome shotgun (WGS) entry which is preliminary data.</text>
</comment>
<evidence type="ECO:0000256" key="3">
    <source>
        <dbReference type="PIRSR" id="PIRSR600407-1"/>
    </source>
</evidence>
<reference evidence="7 8" key="1">
    <citation type="submission" date="2016-07" db="EMBL/GenBank/DDBJ databases">
        <title>Pervasive Adenine N6-methylation of Active Genes in Fungi.</title>
        <authorList>
            <consortium name="DOE Joint Genome Institute"/>
            <person name="Mondo S.J."/>
            <person name="Dannebaum R.O."/>
            <person name="Kuo R.C."/>
            <person name="Labutti K."/>
            <person name="Haridas S."/>
            <person name="Kuo A."/>
            <person name="Salamov A."/>
            <person name="Ahrendt S.R."/>
            <person name="Lipzen A."/>
            <person name="Sullivan W."/>
            <person name="Andreopoulos W.B."/>
            <person name="Clum A."/>
            <person name="Lindquist E."/>
            <person name="Daum C."/>
            <person name="Ramamoorthy G.K."/>
            <person name="Gryganskyi A."/>
            <person name="Culley D."/>
            <person name="Magnuson J.K."/>
            <person name="James T.Y."/>
            <person name="O'Malley M.A."/>
            <person name="Stajich J.E."/>
            <person name="Spatafora J.W."/>
            <person name="Visel A."/>
            <person name="Grigoriev I.V."/>
        </authorList>
    </citation>
    <scope>NUCLEOTIDE SEQUENCE [LARGE SCALE GENOMIC DNA]</scope>
    <source>
        <strain evidence="7 8">JEL800</strain>
    </source>
</reference>
<dbReference type="PANTHER" id="PTHR11782:SF121">
    <property type="entry name" value="NUCLEOSIDE-DIPHOSPHATASE MIG-23"/>
    <property type="match status" value="1"/>
</dbReference>
<keyword evidence="2 5" id="KW-0378">Hydrolase</keyword>
<dbReference type="GO" id="GO:0005794">
    <property type="term" value="C:Golgi apparatus"/>
    <property type="evidence" value="ECO:0007669"/>
    <property type="project" value="TreeGrafter"/>
</dbReference>
<dbReference type="InterPro" id="IPR000407">
    <property type="entry name" value="GDA1_CD39_NTPase"/>
</dbReference>
<dbReference type="STRING" id="329046.A0A1Y2CIQ1"/>
<dbReference type="PROSITE" id="PS01238">
    <property type="entry name" value="GDA1_CD39_NTPASE"/>
    <property type="match status" value="1"/>
</dbReference>
<dbReference type="GO" id="GO:0006256">
    <property type="term" value="P:UDP catabolic process"/>
    <property type="evidence" value="ECO:0007669"/>
    <property type="project" value="TreeGrafter"/>
</dbReference>
<dbReference type="Gene3D" id="3.30.420.40">
    <property type="match status" value="1"/>
</dbReference>
<evidence type="ECO:0008006" key="9">
    <source>
        <dbReference type="Google" id="ProtNLM"/>
    </source>
</evidence>
<gene>
    <name evidence="7" type="ORF">BCR33DRAFT_715323</name>
</gene>
<dbReference type="GO" id="GO:0017111">
    <property type="term" value="F:ribonucleoside triphosphate phosphatase activity"/>
    <property type="evidence" value="ECO:0007669"/>
    <property type="project" value="TreeGrafter"/>
</dbReference>
<dbReference type="Pfam" id="PF01150">
    <property type="entry name" value="GDA1_CD39"/>
    <property type="match status" value="1"/>
</dbReference>
<dbReference type="GO" id="GO:0045134">
    <property type="term" value="F:UDP phosphatase activity"/>
    <property type="evidence" value="ECO:0007669"/>
    <property type="project" value="TreeGrafter"/>
</dbReference>
<dbReference type="OrthoDB" id="6372431at2759"/>
<organism evidence="7 8">
    <name type="scientific">Rhizoclosmatium globosum</name>
    <dbReference type="NCBI Taxonomy" id="329046"/>
    <lineage>
        <taxon>Eukaryota</taxon>
        <taxon>Fungi</taxon>
        <taxon>Fungi incertae sedis</taxon>
        <taxon>Chytridiomycota</taxon>
        <taxon>Chytridiomycota incertae sedis</taxon>
        <taxon>Chytridiomycetes</taxon>
        <taxon>Chytridiales</taxon>
        <taxon>Chytriomycetaceae</taxon>
        <taxon>Rhizoclosmatium</taxon>
    </lineage>
</organism>
<dbReference type="Gene3D" id="3.30.420.150">
    <property type="entry name" value="Exopolyphosphatase. Domain 2"/>
    <property type="match status" value="1"/>
</dbReference>